<dbReference type="InterPro" id="IPR029069">
    <property type="entry name" value="HotDog_dom_sf"/>
</dbReference>
<dbReference type="InterPro" id="IPR054545">
    <property type="entry name" value="ApeI-like"/>
</dbReference>
<sequence length="124" mass="14027">MQLKDFYTVKDLSVDGQLATAQITINSKHDIFKGHFPGNPVTPGVCMMQIIKELTEQVVEKHLFMTTSSNIKFMSIIDPEKTPDLVLQLDISETEEGYRVKNTTRFDDTIALKLSSNYKVISKS</sequence>
<dbReference type="OrthoDB" id="9772788at2"/>
<dbReference type="RefSeq" id="WP_102995971.1">
    <property type="nucleotide sequence ID" value="NZ_CP025938.1"/>
</dbReference>
<name>A0A2I7SJC3_9FLAO</name>
<dbReference type="Proteomes" id="UP000236592">
    <property type="component" value="Chromosome"/>
</dbReference>
<keyword evidence="3" id="KW-1185">Reference proteome</keyword>
<feature type="domain" description="ApeI dehydratase-like" evidence="1">
    <location>
        <begin position="15"/>
        <end position="102"/>
    </location>
</feature>
<dbReference type="GO" id="GO:0016829">
    <property type="term" value="F:lyase activity"/>
    <property type="evidence" value="ECO:0007669"/>
    <property type="project" value="UniProtKB-KW"/>
</dbReference>
<dbReference type="EMBL" id="CP025938">
    <property type="protein sequence ID" value="AUS05989.1"/>
    <property type="molecule type" value="Genomic_DNA"/>
</dbReference>
<reference evidence="3" key="1">
    <citation type="submission" date="2018-01" db="EMBL/GenBank/DDBJ databases">
        <title>Complete genome of Tamlana sp. UJ94.</title>
        <authorList>
            <person name="Jung J."/>
            <person name="Chung D."/>
            <person name="Bae S.S."/>
            <person name="Baek K."/>
        </authorList>
    </citation>
    <scope>NUCLEOTIDE SEQUENCE [LARGE SCALE GENOMIC DNA]</scope>
    <source>
        <strain evidence="3">UJ94</strain>
    </source>
</reference>
<evidence type="ECO:0000313" key="2">
    <source>
        <dbReference type="EMBL" id="AUS05989.1"/>
    </source>
</evidence>
<dbReference type="Pfam" id="PF22818">
    <property type="entry name" value="ApeI-like"/>
    <property type="match status" value="1"/>
</dbReference>
<dbReference type="SUPFAM" id="SSF54637">
    <property type="entry name" value="Thioesterase/thiol ester dehydrase-isomerase"/>
    <property type="match status" value="1"/>
</dbReference>
<gene>
    <name evidence="2" type="ORF">C1A40_11235</name>
</gene>
<dbReference type="AlphaFoldDB" id="A0A2I7SJC3"/>
<evidence type="ECO:0000313" key="3">
    <source>
        <dbReference type="Proteomes" id="UP000236592"/>
    </source>
</evidence>
<accession>A0A2I7SJC3</accession>
<protein>
    <submittedName>
        <fullName evidence="2">3-hydroxyacyl-ACP dehydratase</fullName>
    </submittedName>
</protein>
<proteinExistence type="predicted"/>
<evidence type="ECO:0000259" key="1">
    <source>
        <dbReference type="Pfam" id="PF22818"/>
    </source>
</evidence>
<dbReference type="KEGG" id="taj:C1A40_11235"/>
<organism evidence="2 3">
    <name type="scientific">Pseudotamlana carrageenivorans</name>
    <dbReference type="NCBI Taxonomy" id="2069432"/>
    <lineage>
        <taxon>Bacteria</taxon>
        <taxon>Pseudomonadati</taxon>
        <taxon>Bacteroidota</taxon>
        <taxon>Flavobacteriia</taxon>
        <taxon>Flavobacteriales</taxon>
        <taxon>Flavobacteriaceae</taxon>
        <taxon>Pseudotamlana</taxon>
    </lineage>
</organism>
<dbReference type="Gene3D" id="3.10.129.10">
    <property type="entry name" value="Hotdog Thioesterase"/>
    <property type="match status" value="1"/>
</dbReference>